<feature type="coiled-coil region" evidence="7">
    <location>
        <begin position="291"/>
        <end position="328"/>
    </location>
</feature>
<dbReference type="GO" id="GO:0006357">
    <property type="term" value="P:regulation of transcription by RNA polymerase II"/>
    <property type="evidence" value="ECO:0000318"/>
    <property type="project" value="GO_Central"/>
</dbReference>
<name>A0A2A6BYJ1_PRIPA</name>
<evidence type="ECO:0000256" key="6">
    <source>
        <dbReference type="ARBA" id="ARBA00023242"/>
    </source>
</evidence>
<sequence>MSSIENEGEGPSSSSSLLPIRSSNRLAAKGPMISLAASLLESKRISTRKTPITRRRYISAPCEDEKVHRVNGKRNVKNSITSSTPITNYNPSKRIIIHSRKNERNERGERQSPSIDGREMGRYTDSPYNQELDDLIIDEILSLEDEQRRSSTSKPMTVSYSGSDHMTGLHSQTRPIPLKQSPAGGSGHSGSPSGLSSSFGRHTVSSSAPATSFDLDKIVRSQSNAGGSTNGDDNDQYRDRRKKDIHNMIERRRRYNINDRIKELGLMLPKHSAEDIKLNKGTILKASCEYIRQLQRDRDIMSRQAQNQTKLEDTARAYADRVKELEDQLAKNGISVPDRSLPPLPITIGRPIKQEPDDTSPSQTTPSGSLTNGYLSQISDSTAAMQITSPLSNSLPRSMANESYFSVGSSASPPNDPFGWNNRHNHFSDLIMEDMAGQGPLLNDPLLSAGGPSPHLPSSQMSPDIHWDHSGFSPDTNLHQQHGMDYS</sequence>
<feature type="compositionally biased region" description="Polar residues" evidence="8">
    <location>
        <begin position="359"/>
        <end position="375"/>
    </location>
</feature>
<evidence type="ECO:0000313" key="9">
    <source>
        <dbReference type="EnsemblMetazoa" id="PPA29908.1"/>
    </source>
</evidence>
<dbReference type="CDD" id="cd11397">
    <property type="entry name" value="bHLHzip_MITF_like"/>
    <property type="match status" value="1"/>
</dbReference>
<feature type="region of interest" description="Disordered" evidence="8">
    <location>
        <begin position="334"/>
        <end position="375"/>
    </location>
</feature>
<keyword evidence="3" id="KW-0805">Transcription regulation</keyword>
<reference evidence="9" key="2">
    <citation type="submission" date="2022-06" db="UniProtKB">
        <authorList>
            <consortium name="EnsemblMetazoa"/>
        </authorList>
    </citation>
    <scope>IDENTIFICATION</scope>
    <source>
        <strain evidence="9">PS312</strain>
    </source>
</reference>
<dbReference type="Gene3D" id="4.10.280.10">
    <property type="entry name" value="Helix-loop-helix DNA-binding domain"/>
    <property type="match status" value="1"/>
</dbReference>
<dbReference type="GO" id="GO:0046983">
    <property type="term" value="F:protein dimerization activity"/>
    <property type="evidence" value="ECO:0007669"/>
    <property type="project" value="InterPro"/>
</dbReference>
<dbReference type="SMR" id="A0A2A6BYJ1"/>
<keyword evidence="5" id="KW-0804">Transcription</keyword>
<evidence type="ECO:0000256" key="1">
    <source>
        <dbReference type="ARBA" id="ARBA00004123"/>
    </source>
</evidence>
<keyword evidence="7" id="KW-0175">Coiled coil</keyword>
<dbReference type="InterPro" id="IPR036638">
    <property type="entry name" value="HLH_DNA-bd_sf"/>
</dbReference>
<dbReference type="GO" id="GO:0008340">
    <property type="term" value="P:determination of adult lifespan"/>
    <property type="evidence" value="ECO:0007669"/>
    <property type="project" value="EnsemblMetazoa"/>
</dbReference>
<feature type="compositionally biased region" description="Low complexity" evidence="8">
    <location>
        <begin position="189"/>
        <end position="200"/>
    </location>
</feature>
<evidence type="ECO:0000256" key="5">
    <source>
        <dbReference type="ARBA" id="ARBA00023163"/>
    </source>
</evidence>
<dbReference type="GO" id="GO:0005634">
    <property type="term" value="C:nucleus"/>
    <property type="evidence" value="ECO:0000318"/>
    <property type="project" value="GO_Central"/>
</dbReference>
<evidence type="ECO:0000256" key="4">
    <source>
        <dbReference type="ARBA" id="ARBA00023125"/>
    </source>
</evidence>
<feature type="region of interest" description="Disordered" evidence="8">
    <location>
        <begin position="97"/>
        <end position="129"/>
    </location>
</feature>
<feature type="compositionally biased region" description="Polar residues" evidence="8">
    <location>
        <begin position="220"/>
        <end position="231"/>
    </location>
</feature>
<dbReference type="GO" id="GO:1904417">
    <property type="term" value="P:positive regulation of xenophagy"/>
    <property type="evidence" value="ECO:0007669"/>
    <property type="project" value="EnsemblMetazoa"/>
</dbReference>
<evidence type="ECO:0000256" key="3">
    <source>
        <dbReference type="ARBA" id="ARBA00023015"/>
    </source>
</evidence>
<protein>
    <submittedName>
        <fullName evidence="9">Hlh-30</fullName>
    </submittedName>
</protein>
<keyword evidence="6" id="KW-0539">Nucleus</keyword>
<dbReference type="PROSITE" id="PS50888">
    <property type="entry name" value="BHLH"/>
    <property type="match status" value="1"/>
</dbReference>
<dbReference type="PANTHER" id="PTHR45776">
    <property type="entry name" value="MIP04163P"/>
    <property type="match status" value="1"/>
</dbReference>
<dbReference type="GO" id="GO:0000978">
    <property type="term" value="F:RNA polymerase II cis-regulatory region sequence-specific DNA binding"/>
    <property type="evidence" value="ECO:0000318"/>
    <property type="project" value="GO_Central"/>
</dbReference>
<dbReference type="GO" id="GO:0045944">
    <property type="term" value="P:positive regulation of transcription by RNA polymerase II"/>
    <property type="evidence" value="ECO:0007669"/>
    <property type="project" value="EnsemblMetazoa"/>
</dbReference>
<feature type="compositionally biased region" description="Polar residues" evidence="8">
    <location>
        <begin position="150"/>
        <end position="174"/>
    </location>
</feature>
<dbReference type="SMART" id="SM00353">
    <property type="entry name" value="HLH"/>
    <property type="match status" value="1"/>
</dbReference>
<comment type="similarity">
    <text evidence="2">Belongs to the MiT/TFE family.</text>
</comment>
<accession>A0A8R1YL99</accession>
<dbReference type="GO" id="GO:0005737">
    <property type="term" value="C:cytoplasm"/>
    <property type="evidence" value="ECO:0007669"/>
    <property type="project" value="EnsemblMetazoa"/>
</dbReference>
<dbReference type="GO" id="GO:0050829">
    <property type="term" value="P:defense response to Gram-negative bacterium"/>
    <property type="evidence" value="ECO:0007669"/>
    <property type="project" value="EnsemblMetazoa"/>
</dbReference>
<dbReference type="EnsemblMetazoa" id="PPA29908.1">
    <property type="protein sequence ID" value="PPA29908.1"/>
    <property type="gene ID" value="WBGene00202776"/>
</dbReference>
<dbReference type="PANTHER" id="PTHR45776:SF2">
    <property type="entry name" value="MIP04163P"/>
    <property type="match status" value="1"/>
</dbReference>
<organism evidence="9 10">
    <name type="scientific">Pristionchus pacificus</name>
    <name type="common">Parasitic nematode worm</name>
    <dbReference type="NCBI Taxonomy" id="54126"/>
    <lineage>
        <taxon>Eukaryota</taxon>
        <taxon>Metazoa</taxon>
        <taxon>Ecdysozoa</taxon>
        <taxon>Nematoda</taxon>
        <taxon>Chromadorea</taxon>
        <taxon>Rhabditida</taxon>
        <taxon>Rhabditina</taxon>
        <taxon>Diplogasteromorpha</taxon>
        <taxon>Diplogasteroidea</taxon>
        <taxon>Neodiplogasteridae</taxon>
        <taxon>Pristionchus</taxon>
    </lineage>
</organism>
<proteinExistence type="inferred from homology"/>
<dbReference type="GO" id="GO:0000981">
    <property type="term" value="F:DNA-binding transcription factor activity, RNA polymerase II-specific"/>
    <property type="evidence" value="ECO:0000318"/>
    <property type="project" value="GO_Central"/>
</dbReference>
<feature type="compositionally biased region" description="Basic and acidic residues" evidence="8">
    <location>
        <begin position="100"/>
        <end position="122"/>
    </location>
</feature>
<feature type="region of interest" description="Disordered" evidence="8">
    <location>
        <begin position="441"/>
        <end position="487"/>
    </location>
</feature>
<reference evidence="10" key="1">
    <citation type="journal article" date="2008" name="Nat. Genet.">
        <title>The Pristionchus pacificus genome provides a unique perspective on nematode lifestyle and parasitism.</title>
        <authorList>
            <person name="Dieterich C."/>
            <person name="Clifton S.W."/>
            <person name="Schuster L.N."/>
            <person name="Chinwalla A."/>
            <person name="Delehaunty K."/>
            <person name="Dinkelacker I."/>
            <person name="Fulton L."/>
            <person name="Fulton R."/>
            <person name="Godfrey J."/>
            <person name="Minx P."/>
            <person name="Mitreva M."/>
            <person name="Roeseler W."/>
            <person name="Tian H."/>
            <person name="Witte H."/>
            <person name="Yang S.P."/>
            <person name="Wilson R.K."/>
            <person name="Sommer R.J."/>
        </authorList>
    </citation>
    <scope>NUCLEOTIDE SEQUENCE [LARGE SCALE GENOMIC DNA]</scope>
    <source>
        <strain evidence="10">PS312</strain>
    </source>
</reference>
<dbReference type="GO" id="GO:0050830">
    <property type="term" value="P:defense response to Gram-positive bacterium"/>
    <property type="evidence" value="ECO:0007669"/>
    <property type="project" value="EnsemblMetazoa"/>
</dbReference>
<dbReference type="GO" id="GO:0010628">
    <property type="term" value="P:positive regulation of gene expression"/>
    <property type="evidence" value="ECO:0007669"/>
    <property type="project" value="EnsemblMetazoa"/>
</dbReference>
<dbReference type="Pfam" id="PF00010">
    <property type="entry name" value="HLH"/>
    <property type="match status" value="1"/>
</dbReference>
<dbReference type="GO" id="GO:1905686">
    <property type="term" value="P:positive regulation of plasma membrane repair"/>
    <property type="evidence" value="ECO:0007669"/>
    <property type="project" value="EnsemblMetazoa"/>
</dbReference>
<dbReference type="GO" id="GO:0097237">
    <property type="term" value="P:cellular response to toxic substance"/>
    <property type="evidence" value="ECO:0007669"/>
    <property type="project" value="EnsemblMetazoa"/>
</dbReference>
<dbReference type="OrthoDB" id="6242697at2759"/>
<keyword evidence="4" id="KW-0238">DNA-binding</keyword>
<dbReference type="SUPFAM" id="SSF47459">
    <property type="entry name" value="HLH, helix-loop-helix DNA-binding domain"/>
    <property type="match status" value="1"/>
</dbReference>
<evidence type="ECO:0000313" key="10">
    <source>
        <dbReference type="Proteomes" id="UP000005239"/>
    </source>
</evidence>
<dbReference type="InterPro" id="IPR011598">
    <property type="entry name" value="bHLH_dom"/>
</dbReference>
<evidence type="ECO:0000256" key="8">
    <source>
        <dbReference type="SAM" id="MobiDB-lite"/>
    </source>
</evidence>
<gene>
    <name evidence="9" type="primary">WBGene00202776</name>
</gene>
<evidence type="ECO:0000256" key="7">
    <source>
        <dbReference type="SAM" id="Coils"/>
    </source>
</evidence>
<evidence type="ECO:0000256" key="2">
    <source>
        <dbReference type="ARBA" id="ARBA00008289"/>
    </source>
</evidence>
<feature type="region of interest" description="Disordered" evidence="8">
    <location>
        <begin position="144"/>
        <end position="245"/>
    </location>
</feature>
<dbReference type="Proteomes" id="UP000005239">
    <property type="component" value="Unassembled WGS sequence"/>
</dbReference>
<accession>A0A2A6BYJ1</accession>
<comment type="subcellular location">
    <subcellularLocation>
        <location evidence="1">Nucleus</location>
    </subcellularLocation>
</comment>
<keyword evidence="10" id="KW-1185">Reference proteome</keyword>
<dbReference type="AlphaFoldDB" id="A0A2A6BYJ1"/>